<accession>A0A1Z5YTC1</accession>
<organism evidence="1 2">
    <name type="scientific">Acetobacter cibinongensis</name>
    <dbReference type="NCBI Taxonomy" id="146475"/>
    <lineage>
        <taxon>Bacteria</taxon>
        <taxon>Pseudomonadati</taxon>
        <taxon>Pseudomonadota</taxon>
        <taxon>Alphaproteobacteria</taxon>
        <taxon>Acetobacterales</taxon>
        <taxon>Acetobacteraceae</taxon>
        <taxon>Acetobacter</taxon>
    </lineage>
</organism>
<evidence type="ECO:0000313" key="1">
    <source>
        <dbReference type="EMBL" id="OUJ01541.1"/>
    </source>
</evidence>
<gene>
    <name evidence="1" type="ORF">HK14_08885</name>
</gene>
<name>A0A1Z5YTC1_9PROT</name>
<proteinExistence type="predicted"/>
<dbReference type="EMBL" id="JOMQ01000044">
    <property type="protein sequence ID" value="OUJ01541.1"/>
    <property type="molecule type" value="Genomic_DNA"/>
</dbReference>
<evidence type="ECO:0000313" key="2">
    <source>
        <dbReference type="Proteomes" id="UP000196086"/>
    </source>
</evidence>
<dbReference type="Proteomes" id="UP000196086">
    <property type="component" value="Unassembled WGS sequence"/>
</dbReference>
<comment type="caution">
    <text evidence="1">The sequence shown here is derived from an EMBL/GenBank/DDBJ whole genome shotgun (WGS) entry which is preliminary data.</text>
</comment>
<evidence type="ECO:0008006" key="3">
    <source>
        <dbReference type="Google" id="ProtNLM"/>
    </source>
</evidence>
<protein>
    <recommendedName>
        <fullName evidence="3">Mor transcription activator domain-containing protein</fullName>
    </recommendedName>
</protein>
<reference evidence="1 2" key="1">
    <citation type="submission" date="2014-06" db="EMBL/GenBank/DDBJ databases">
        <authorList>
            <person name="Ju J."/>
            <person name="Zhang J."/>
        </authorList>
    </citation>
    <scope>NUCLEOTIDE SEQUENCE [LARGE SCALE GENOMIC DNA]</scope>
    <source>
        <strain evidence="1 2">DsW_47</strain>
    </source>
</reference>
<sequence>MVQAPSSISWLVDAVGEDAALEFVEANAGKRLYIPNQPTGSVLEEMHGADVASAVCRYRGGEQYQVPMARNWRVAMLAKRGFNNNDIAARTGLTWGRVSYLLQNEAVERPRMRPINPGQMDMFG</sequence>
<dbReference type="AlphaFoldDB" id="A0A1Z5YTC1"/>